<dbReference type="InterPro" id="IPR004154">
    <property type="entry name" value="Anticodon-bd"/>
</dbReference>
<dbReference type="PANTHER" id="PTHR43707">
    <property type="entry name" value="HISTIDYL-TRNA SYNTHETASE"/>
    <property type="match status" value="1"/>
</dbReference>
<evidence type="ECO:0000313" key="14">
    <source>
        <dbReference type="EMBL" id="OIZ94297.1"/>
    </source>
</evidence>
<dbReference type="PROSITE" id="PS50862">
    <property type="entry name" value="AA_TRNA_LIGASE_II"/>
    <property type="match status" value="1"/>
</dbReference>
<evidence type="ECO:0000256" key="11">
    <source>
        <dbReference type="HAMAP-Rule" id="MF_00127"/>
    </source>
</evidence>
<keyword evidence="15" id="KW-1185">Reference proteome</keyword>
<evidence type="ECO:0000256" key="5">
    <source>
        <dbReference type="ARBA" id="ARBA00022598"/>
    </source>
</evidence>
<dbReference type="InterPro" id="IPR006195">
    <property type="entry name" value="aa-tRNA-synth_II"/>
</dbReference>
<dbReference type="SUPFAM" id="SSF52954">
    <property type="entry name" value="Class II aaRS ABD-related"/>
    <property type="match status" value="1"/>
</dbReference>
<dbReference type="STRING" id="1225476.A1D18_05495"/>
<evidence type="ECO:0000256" key="8">
    <source>
        <dbReference type="ARBA" id="ARBA00022917"/>
    </source>
</evidence>
<name>A0A1J8NG43_9COXI</name>
<evidence type="ECO:0000256" key="7">
    <source>
        <dbReference type="ARBA" id="ARBA00022840"/>
    </source>
</evidence>
<dbReference type="GO" id="GO:0005737">
    <property type="term" value="C:cytoplasm"/>
    <property type="evidence" value="ECO:0007669"/>
    <property type="project" value="UniProtKB-SubCell"/>
</dbReference>
<evidence type="ECO:0000256" key="9">
    <source>
        <dbReference type="ARBA" id="ARBA00023146"/>
    </source>
</evidence>
<dbReference type="Pfam" id="PF03129">
    <property type="entry name" value="HGTP_anticodon"/>
    <property type="match status" value="1"/>
</dbReference>
<dbReference type="InterPro" id="IPR004516">
    <property type="entry name" value="HisRS/HisZ"/>
</dbReference>
<dbReference type="Gene3D" id="3.40.50.800">
    <property type="entry name" value="Anticodon-binding domain"/>
    <property type="match status" value="1"/>
</dbReference>
<keyword evidence="9 11" id="KW-0030">Aminoacyl-tRNA synthetase</keyword>
<dbReference type="HAMAP" id="MF_00127">
    <property type="entry name" value="His_tRNA_synth"/>
    <property type="match status" value="1"/>
</dbReference>
<feature type="binding site" evidence="12">
    <location>
        <position position="259"/>
    </location>
    <ligand>
        <name>L-histidine</name>
        <dbReference type="ChEBI" id="CHEBI:57595"/>
    </ligand>
</feature>
<evidence type="ECO:0000256" key="3">
    <source>
        <dbReference type="ARBA" id="ARBA00011738"/>
    </source>
</evidence>
<feature type="binding site" evidence="12">
    <location>
        <begin position="83"/>
        <end position="85"/>
    </location>
    <ligand>
        <name>L-histidine</name>
        <dbReference type="ChEBI" id="CHEBI:57595"/>
    </ligand>
</feature>
<keyword evidence="8 11" id="KW-0648">Protein biosynthesis</keyword>
<keyword evidence="5 11" id="KW-0436">Ligase</keyword>
<dbReference type="InterPro" id="IPR045864">
    <property type="entry name" value="aa-tRNA-synth_II/BPL/LPL"/>
</dbReference>
<protein>
    <recommendedName>
        <fullName evidence="11">Histidine--tRNA ligase</fullName>
        <ecNumber evidence="11">6.1.1.21</ecNumber>
    </recommendedName>
    <alternativeName>
        <fullName evidence="11">Histidyl-tRNA synthetase</fullName>
        <shortName evidence="11">HisRS</shortName>
    </alternativeName>
</protein>
<dbReference type="PIRSF" id="PIRSF001549">
    <property type="entry name" value="His-tRNA_synth"/>
    <property type="match status" value="1"/>
</dbReference>
<feature type="binding site" evidence="12">
    <location>
        <position position="127"/>
    </location>
    <ligand>
        <name>L-histidine</name>
        <dbReference type="ChEBI" id="CHEBI:57595"/>
    </ligand>
</feature>
<evidence type="ECO:0000313" key="15">
    <source>
        <dbReference type="Proteomes" id="UP000183924"/>
    </source>
</evidence>
<comment type="similarity">
    <text evidence="2 11">Belongs to the class-II aminoacyl-tRNA synthetase family.</text>
</comment>
<organism evidence="14 15">
    <name type="scientific">Candidatus Rickettsiella isopodorum</name>
    <dbReference type="NCBI Taxonomy" id="1225476"/>
    <lineage>
        <taxon>Bacteria</taxon>
        <taxon>Pseudomonadati</taxon>
        <taxon>Pseudomonadota</taxon>
        <taxon>Gammaproteobacteria</taxon>
        <taxon>Legionellales</taxon>
        <taxon>Coxiellaceae</taxon>
        <taxon>Rickettsiella</taxon>
    </lineage>
</organism>
<reference evidence="14 15" key="1">
    <citation type="submission" date="2016-03" db="EMBL/GenBank/DDBJ databases">
        <title>Comparative genomics of Rickettsiella.</title>
        <authorList>
            <person name="Chandler C."/>
            <person name="Wang Y."/>
        </authorList>
    </citation>
    <scope>NUCLEOTIDE SEQUENCE [LARGE SCALE GENOMIC DNA]</scope>
    <source>
        <strain evidence="14 15">RCFS May 2013</strain>
    </source>
</reference>
<dbReference type="Gene3D" id="3.30.930.10">
    <property type="entry name" value="Bira Bifunctional Protein, Domain 2"/>
    <property type="match status" value="1"/>
</dbReference>
<dbReference type="Proteomes" id="UP000183924">
    <property type="component" value="Unassembled WGS sequence"/>
</dbReference>
<keyword evidence="7 11" id="KW-0067">ATP-binding</keyword>
<dbReference type="OrthoDB" id="9800814at2"/>
<comment type="caution">
    <text evidence="14">The sequence shown here is derived from an EMBL/GenBank/DDBJ whole genome shotgun (WGS) entry which is preliminary data.</text>
</comment>
<comment type="subunit">
    <text evidence="3 11">Homodimer.</text>
</comment>
<dbReference type="SUPFAM" id="SSF55681">
    <property type="entry name" value="Class II aaRS and biotin synthetases"/>
    <property type="match status" value="1"/>
</dbReference>
<comment type="catalytic activity">
    <reaction evidence="10 11">
        <text>tRNA(His) + L-histidine + ATP = L-histidyl-tRNA(His) + AMP + diphosphate + H(+)</text>
        <dbReference type="Rhea" id="RHEA:17313"/>
        <dbReference type="Rhea" id="RHEA-COMP:9665"/>
        <dbReference type="Rhea" id="RHEA-COMP:9689"/>
        <dbReference type="ChEBI" id="CHEBI:15378"/>
        <dbReference type="ChEBI" id="CHEBI:30616"/>
        <dbReference type="ChEBI" id="CHEBI:33019"/>
        <dbReference type="ChEBI" id="CHEBI:57595"/>
        <dbReference type="ChEBI" id="CHEBI:78442"/>
        <dbReference type="ChEBI" id="CHEBI:78527"/>
        <dbReference type="ChEBI" id="CHEBI:456215"/>
        <dbReference type="EC" id="6.1.1.21"/>
    </reaction>
</comment>
<dbReference type="InterPro" id="IPR033656">
    <property type="entry name" value="HisRS_anticodon"/>
</dbReference>
<evidence type="ECO:0000256" key="2">
    <source>
        <dbReference type="ARBA" id="ARBA00008226"/>
    </source>
</evidence>
<feature type="binding site" evidence="12">
    <location>
        <position position="131"/>
    </location>
    <ligand>
        <name>L-histidine</name>
        <dbReference type="ChEBI" id="CHEBI:57595"/>
    </ligand>
</feature>
<dbReference type="PANTHER" id="PTHR43707:SF1">
    <property type="entry name" value="HISTIDINE--TRNA LIGASE, MITOCHONDRIAL-RELATED"/>
    <property type="match status" value="1"/>
</dbReference>
<dbReference type="FunFam" id="3.30.930.10:FF:000005">
    <property type="entry name" value="Histidine--tRNA ligase"/>
    <property type="match status" value="1"/>
</dbReference>
<evidence type="ECO:0000256" key="1">
    <source>
        <dbReference type="ARBA" id="ARBA00004496"/>
    </source>
</evidence>
<evidence type="ECO:0000259" key="13">
    <source>
        <dbReference type="PROSITE" id="PS50862"/>
    </source>
</evidence>
<keyword evidence="4 11" id="KW-0963">Cytoplasm</keyword>
<dbReference type="EC" id="6.1.1.21" evidence="11"/>
<dbReference type="InterPro" id="IPR015807">
    <property type="entry name" value="His-tRNA-ligase"/>
</dbReference>
<proteinExistence type="inferred from homology"/>
<dbReference type="GO" id="GO:0004821">
    <property type="term" value="F:histidine-tRNA ligase activity"/>
    <property type="evidence" value="ECO:0007669"/>
    <property type="project" value="UniProtKB-UniRule"/>
</dbReference>
<evidence type="ECO:0000256" key="4">
    <source>
        <dbReference type="ARBA" id="ARBA00022490"/>
    </source>
</evidence>
<feature type="domain" description="Aminoacyl-transfer RNA synthetases class-II family profile" evidence="13">
    <location>
        <begin position="1"/>
        <end position="328"/>
    </location>
</feature>
<dbReference type="NCBIfam" id="TIGR00442">
    <property type="entry name" value="hisS"/>
    <property type="match status" value="1"/>
</dbReference>
<feature type="binding site" evidence="12">
    <location>
        <begin position="263"/>
        <end position="264"/>
    </location>
    <ligand>
        <name>L-histidine</name>
        <dbReference type="ChEBI" id="CHEBI:57595"/>
    </ligand>
</feature>
<evidence type="ECO:0000256" key="12">
    <source>
        <dbReference type="PIRSR" id="PIRSR001549-1"/>
    </source>
</evidence>
<dbReference type="CDD" id="cd00773">
    <property type="entry name" value="HisRS-like_core"/>
    <property type="match status" value="1"/>
</dbReference>
<dbReference type="InterPro" id="IPR041715">
    <property type="entry name" value="HisRS-like_core"/>
</dbReference>
<evidence type="ECO:0000256" key="6">
    <source>
        <dbReference type="ARBA" id="ARBA00022741"/>
    </source>
</evidence>
<gene>
    <name evidence="11" type="primary">hisS</name>
    <name evidence="14" type="ORF">A1D18_05495</name>
</gene>
<keyword evidence="6 11" id="KW-0547">Nucleotide-binding</keyword>
<dbReference type="InterPro" id="IPR036621">
    <property type="entry name" value="Anticodon-bd_dom_sf"/>
</dbReference>
<dbReference type="EMBL" id="LUKY01000033">
    <property type="protein sequence ID" value="OIZ94297.1"/>
    <property type="molecule type" value="Genomic_DNA"/>
</dbReference>
<sequence>MVEKIQAIRGMNDILPMQIFIWQKVESILRKLTKQYGYQEVRLPIVEKTELFKRCIGNVTDIVEKEMYTFIDRNGDSLSLRPEGTAGCVRAGIEQGLLYNQIQRWWYLGPMFRHERPQKGRYRQFHQFGVEVFGIAQPYIDVELILMTARLWDELGLNHQLSLQINSLGSSAARKAHKESLVDYFTQHLKYLDEDSHRRLQTNPLRILDSKNPDMQELIEKAPQLLDYLDSESHQDFCILQEILINADICFSINPRLVRGLDYYNKTVFEWVIAGERQAAQNTVCAGGRYDNLVEQLGGHATPAVGFAIGLERLINLLPKLNSGTFLPIPDLYFITIGDIAIQKGLILAEYLRKKLTAINLILDVTGDGIKSQFKRADKSGARFALILGDDEVKSDTFIIKNLREKSPQEIIPQDQVIQKLQDYLSL</sequence>
<evidence type="ECO:0000256" key="10">
    <source>
        <dbReference type="ARBA" id="ARBA00047639"/>
    </source>
</evidence>
<dbReference type="Pfam" id="PF13393">
    <property type="entry name" value="tRNA-synt_His"/>
    <property type="match status" value="1"/>
</dbReference>
<dbReference type="GO" id="GO:0005524">
    <property type="term" value="F:ATP binding"/>
    <property type="evidence" value="ECO:0007669"/>
    <property type="project" value="UniProtKB-UniRule"/>
</dbReference>
<comment type="subcellular location">
    <subcellularLocation>
        <location evidence="1 11">Cytoplasm</location>
    </subcellularLocation>
</comment>
<feature type="binding site" evidence="12">
    <location>
        <position position="113"/>
    </location>
    <ligand>
        <name>L-histidine</name>
        <dbReference type="ChEBI" id="CHEBI:57595"/>
    </ligand>
</feature>
<dbReference type="GO" id="GO:0006427">
    <property type="term" value="P:histidyl-tRNA aminoacylation"/>
    <property type="evidence" value="ECO:0007669"/>
    <property type="project" value="UniProtKB-UniRule"/>
</dbReference>
<dbReference type="RefSeq" id="WP_071662789.1">
    <property type="nucleotide sequence ID" value="NZ_LUKY01000033.1"/>
</dbReference>
<accession>A0A1J8NG43</accession>
<dbReference type="AlphaFoldDB" id="A0A1J8NG43"/>
<dbReference type="CDD" id="cd00859">
    <property type="entry name" value="HisRS_anticodon"/>
    <property type="match status" value="1"/>
</dbReference>